<protein>
    <recommendedName>
        <fullName evidence="7">Putative tRNA (cytidine(32)/guanosine(34)-2'-O)-methyltransferase</fullName>
        <ecNumber evidence="7">2.1.1.205</ecNumber>
    </recommendedName>
    <alternativeName>
        <fullName evidence="7">2'-O-ribose RNA methyltransferase TRM7 homolog</fullName>
    </alternativeName>
</protein>
<feature type="binding site" evidence="7">
    <location>
        <position position="127"/>
    </location>
    <ligand>
        <name>S-adenosyl-L-methionine</name>
        <dbReference type="ChEBI" id="CHEBI:59789"/>
    </ligand>
</feature>
<keyword evidence="10" id="KW-1185">Reference proteome</keyword>
<comment type="similarity">
    <text evidence="7">Belongs to the class I-like SAM-binding methyltransferase superfamily. RNA methyltransferase RlmE family. TRM7 subfamily.</text>
</comment>
<proteinExistence type="inferred from homology"/>
<dbReference type="PANTHER" id="PTHR10920:SF12">
    <property type="entry name" value="TRNA (CYTIDINE(32)_GUANOSINE(34)-2'-O)-METHYLTRANSFERASE-RELATED"/>
    <property type="match status" value="1"/>
</dbReference>
<comment type="subcellular location">
    <subcellularLocation>
        <location evidence="7">Cytoplasm</location>
    </subcellularLocation>
</comment>
<dbReference type="InterPro" id="IPR002877">
    <property type="entry name" value="RNA_MeTrfase_FtsJ_dom"/>
</dbReference>
<dbReference type="EMBL" id="JAOAOG010000155">
    <property type="protein sequence ID" value="KAJ6244988.1"/>
    <property type="molecule type" value="Genomic_DNA"/>
</dbReference>
<feature type="active site" description="Proton acceptor" evidence="7">
    <location>
        <position position="167"/>
    </location>
</feature>
<comment type="catalytic activity">
    <reaction evidence="6 7">
        <text>cytidine(32)/guanosine(34) in tRNA + 2 S-adenosyl-L-methionine = 2'-O-methylcytidine(32)/2'-O-methylguanosine(34) in tRNA + 2 S-adenosyl-L-homocysteine + 2 H(+)</text>
        <dbReference type="Rhea" id="RHEA:42396"/>
        <dbReference type="Rhea" id="RHEA-COMP:10246"/>
        <dbReference type="Rhea" id="RHEA-COMP:10247"/>
        <dbReference type="ChEBI" id="CHEBI:15378"/>
        <dbReference type="ChEBI" id="CHEBI:57856"/>
        <dbReference type="ChEBI" id="CHEBI:59789"/>
        <dbReference type="ChEBI" id="CHEBI:74269"/>
        <dbReference type="ChEBI" id="CHEBI:74445"/>
        <dbReference type="ChEBI" id="CHEBI:74495"/>
        <dbReference type="ChEBI" id="CHEBI:82748"/>
        <dbReference type="EC" id="2.1.1.205"/>
    </reaction>
</comment>
<dbReference type="Gene3D" id="3.40.50.150">
    <property type="entry name" value="Vaccinia Virus protein VP39"/>
    <property type="match status" value="1"/>
</dbReference>
<dbReference type="InterPro" id="IPR015507">
    <property type="entry name" value="rRNA-MeTfrase_E"/>
</dbReference>
<evidence type="ECO:0000256" key="3">
    <source>
        <dbReference type="ARBA" id="ARBA00022679"/>
    </source>
</evidence>
<keyword evidence="5 7" id="KW-0819">tRNA processing</keyword>
<dbReference type="InterPro" id="IPR029063">
    <property type="entry name" value="SAM-dependent_MTases_sf"/>
</dbReference>
<keyword evidence="4 7" id="KW-0949">S-adenosyl-L-methionine</keyword>
<evidence type="ECO:0000313" key="10">
    <source>
        <dbReference type="Proteomes" id="UP001150062"/>
    </source>
</evidence>
<feature type="binding site" evidence="7">
    <location>
        <position position="102"/>
    </location>
    <ligand>
        <name>S-adenosyl-L-methionine</name>
        <dbReference type="ChEBI" id="CHEBI:59789"/>
    </ligand>
</feature>
<feature type="binding site" evidence="7">
    <location>
        <position position="86"/>
    </location>
    <ligand>
        <name>S-adenosyl-L-methionine</name>
        <dbReference type="ChEBI" id="CHEBI:59789"/>
    </ligand>
</feature>
<dbReference type="HAMAP" id="MF_03162">
    <property type="entry name" value="RNA_methyltr_E_TRM7"/>
    <property type="match status" value="1"/>
</dbReference>
<reference evidence="9" key="1">
    <citation type="submission" date="2022-08" db="EMBL/GenBank/DDBJ databases">
        <title>Novel sulfate-reducing endosymbionts in the free-living metamonad Anaeramoeba.</title>
        <authorList>
            <person name="Jerlstrom-Hultqvist J."/>
            <person name="Cepicka I."/>
            <person name="Gallot-Lavallee L."/>
            <person name="Salas-Leiva D."/>
            <person name="Curtis B.A."/>
            <person name="Zahonova K."/>
            <person name="Pipaliya S."/>
            <person name="Dacks J."/>
            <person name="Roger A.J."/>
        </authorList>
    </citation>
    <scope>NUCLEOTIDE SEQUENCE</scope>
    <source>
        <strain evidence="9">Schooner1</strain>
    </source>
</reference>
<evidence type="ECO:0000256" key="7">
    <source>
        <dbReference type="HAMAP-Rule" id="MF_03162"/>
    </source>
</evidence>
<keyword evidence="2 7" id="KW-0489">Methyltransferase</keyword>
<dbReference type="PANTHER" id="PTHR10920">
    <property type="entry name" value="RIBOSOMAL RNA METHYLTRANSFERASE"/>
    <property type="match status" value="1"/>
</dbReference>
<evidence type="ECO:0000256" key="5">
    <source>
        <dbReference type="ARBA" id="ARBA00022694"/>
    </source>
</evidence>
<evidence type="ECO:0000256" key="6">
    <source>
        <dbReference type="ARBA" id="ARBA00048902"/>
    </source>
</evidence>
<evidence type="ECO:0000256" key="2">
    <source>
        <dbReference type="ARBA" id="ARBA00022603"/>
    </source>
</evidence>
<dbReference type="InterPro" id="IPR028590">
    <property type="entry name" value="RNA_methyltr_E_TRM7"/>
</dbReference>
<name>A0ABQ8YK52_9EUKA</name>
<feature type="domain" description="Ribosomal RNA methyltransferase FtsJ" evidence="8">
    <location>
        <begin position="23"/>
        <end position="210"/>
    </location>
</feature>
<evidence type="ECO:0000256" key="1">
    <source>
        <dbReference type="ARBA" id="ARBA00022490"/>
    </source>
</evidence>
<keyword evidence="3 7" id="KW-0808">Transferase</keyword>
<evidence type="ECO:0000313" key="9">
    <source>
        <dbReference type="EMBL" id="KAJ6244988.1"/>
    </source>
</evidence>
<feature type="binding site" evidence="7">
    <location>
        <position position="57"/>
    </location>
    <ligand>
        <name>S-adenosyl-L-methionine</name>
        <dbReference type="ChEBI" id="CHEBI:59789"/>
    </ligand>
</feature>
<evidence type="ECO:0000256" key="4">
    <source>
        <dbReference type="ARBA" id="ARBA00022691"/>
    </source>
</evidence>
<sequence length="285" mass="32112">MIQYSKKKDRGDSFYRRAKEEGYRARSAFKLLQIDEEYNLFKNGKINKIVDLCAAPGSWSQVISKKVYQSQPNEKLREKVTIVAVDIQPMAPIEGVVQLQGDITLQSTATKIVELCGGEQVDLVVSDGAPDVTGLHDLDVYAQAQLVKAALNISLQILKREGDFVAKVFMGTDLALLENQLSLFFEKVSLLKPKSSRNKSREAFFVCQNFQPHKEFGSSMDLILGKSQDWDQLNGINRIIVPFLNSGDLSAFDNFDSLVYKNDKPLEKIENKSKKKENQAIEKKN</sequence>
<comment type="function">
    <text evidence="7">Methylates the 2'-O-ribose of nucleotides at positions 32 and 34 of the tRNA anticodon loop of substrate tRNAs.</text>
</comment>
<evidence type="ECO:0000259" key="8">
    <source>
        <dbReference type="Pfam" id="PF01728"/>
    </source>
</evidence>
<organism evidence="9 10">
    <name type="scientific">Anaeramoeba flamelloides</name>
    <dbReference type="NCBI Taxonomy" id="1746091"/>
    <lineage>
        <taxon>Eukaryota</taxon>
        <taxon>Metamonada</taxon>
        <taxon>Anaeramoebidae</taxon>
        <taxon>Anaeramoeba</taxon>
    </lineage>
</organism>
<dbReference type="HAMAP" id="MF_01547">
    <property type="entry name" value="RNA_methyltr_E"/>
    <property type="match status" value="1"/>
</dbReference>
<accession>A0ABQ8YK52</accession>
<keyword evidence="1 7" id="KW-0963">Cytoplasm</keyword>
<gene>
    <name evidence="9" type="ORF">M0813_20697</name>
</gene>
<dbReference type="EC" id="2.1.1.205" evidence="7"/>
<dbReference type="InterPro" id="IPR050082">
    <property type="entry name" value="RNA_methyltr_RlmE"/>
</dbReference>
<feature type="binding site" evidence="7">
    <location>
        <position position="59"/>
    </location>
    <ligand>
        <name>S-adenosyl-L-methionine</name>
        <dbReference type="ChEBI" id="CHEBI:59789"/>
    </ligand>
</feature>
<dbReference type="SUPFAM" id="SSF53335">
    <property type="entry name" value="S-adenosyl-L-methionine-dependent methyltransferases"/>
    <property type="match status" value="1"/>
</dbReference>
<dbReference type="Proteomes" id="UP001150062">
    <property type="component" value="Unassembled WGS sequence"/>
</dbReference>
<comment type="caution">
    <text evidence="9">The sequence shown here is derived from an EMBL/GenBank/DDBJ whole genome shotgun (WGS) entry which is preliminary data.</text>
</comment>
<dbReference type="Pfam" id="PF01728">
    <property type="entry name" value="FtsJ"/>
    <property type="match status" value="1"/>
</dbReference>